<organism evidence="2 3">
    <name type="scientific">Candidatus Trichorickettsia mobilis</name>
    <dbReference type="NCBI Taxonomy" id="1346319"/>
    <lineage>
        <taxon>Bacteria</taxon>
        <taxon>Pseudomonadati</taxon>
        <taxon>Pseudomonadota</taxon>
        <taxon>Alphaproteobacteria</taxon>
        <taxon>Rickettsiales</taxon>
        <taxon>Rickettsiaceae</taxon>
        <taxon>Rickettsieae</taxon>
        <taxon>Candidatus Trichorickettsia</taxon>
    </lineage>
</organism>
<evidence type="ECO:0000313" key="2">
    <source>
        <dbReference type="EMBL" id="WPY00631.1"/>
    </source>
</evidence>
<accession>A0ABZ0USP6</accession>
<evidence type="ECO:0000313" key="3">
    <source>
        <dbReference type="Proteomes" id="UP001326613"/>
    </source>
</evidence>
<dbReference type="Proteomes" id="UP001326613">
    <property type="component" value="Chromosome"/>
</dbReference>
<dbReference type="Gene3D" id="3.40.50.1010">
    <property type="entry name" value="5'-nuclease"/>
    <property type="match status" value="1"/>
</dbReference>
<sequence>MNKVILDSSALVALIKNEEGSSIVEELLGSIVMSSINVSEVASILLDSEMNVEQVSKAIEPFIDSIIAFDFKYSILCASLKKSTKHLGLSIGDRACISLGIKLGLPIYTADKIWAELKLENADIRLIR</sequence>
<dbReference type="EMBL" id="CP112932">
    <property type="protein sequence ID" value="WPY00631.1"/>
    <property type="molecule type" value="Genomic_DNA"/>
</dbReference>
<proteinExistence type="predicted"/>
<keyword evidence="3" id="KW-1185">Reference proteome</keyword>
<dbReference type="CDD" id="cd18682">
    <property type="entry name" value="PIN_VapC-like"/>
    <property type="match status" value="1"/>
</dbReference>
<gene>
    <name evidence="2" type="ORF">Trichorick_00514</name>
</gene>
<dbReference type="InterPro" id="IPR002716">
    <property type="entry name" value="PIN_dom"/>
</dbReference>
<dbReference type="SUPFAM" id="SSF88723">
    <property type="entry name" value="PIN domain-like"/>
    <property type="match status" value="1"/>
</dbReference>
<name>A0ABZ0USP6_9RICK</name>
<protein>
    <submittedName>
        <fullName evidence="2">Type II toxin-antitoxin system VapC family toxin</fullName>
    </submittedName>
</protein>
<feature type="domain" description="PIN" evidence="1">
    <location>
        <begin position="4"/>
        <end position="117"/>
    </location>
</feature>
<reference evidence="2 3" key="1">
    <citation type="submission" date="2022-10" db="EMBL/GenBank/DDBJ databases">
        <title>Host association and intracellularity evolved multiple times independently in the Rickettsiales.</title>
        <authorList>
            <person name="Castelli M."/>
            <person name="Nardi T."/>
            <person name="Gammuto L."/>
            <person name="Bellinzona G."/>
            <person name="Sabaneyeva E."/>
            <person name="Potekhin A."/>
            <person name="Serra V."/>
            <person name="Petroni G."/>
            <person name="Sassera D."/>
        </authorList>
    </citation>
    <scope>NUCLEOTIDE SEQUENCE [LARGE SCALE GENOMIC DNA]</scope>
    <source>
        <strain evidence="2 3">Kr 154-4</strain>
    </source>
</reference>
<dbReference type="RefSeq" id="WP_323738685.1">
    <property type="nucleotide sequence ID" value="NZ_CP112932.1"/>
</dbReference>
<dbReference type="Pfam" id="PF01850">
    <property type="entry name" value="PIN"/>
    <property type="match status" value="1"/>
</dbReference>
<dbReference type="InterPro" id="IPR029060">
    <property type="entry name" value="PIN-like_dom_sf"/>
</dbReference>
<evidence type="ECO:0000259" key="1">
    <source>
        <dbReference type="Pfam" id="PF01850"/>
    </source>
</evidence>